<dbReference type="SFLD" id="SFLDG01151">
    <property type="entry name" value="Main.2:_Nu-like"/>
    <property type="match status" value="1"/>
</dbReference>
<dbReference type="GO" id="GO:0016740">
    <property type="term" value="F:transferase activity"/>
    <property type="evidence" value="ECO:0007669"/>
    <property type="project" value="UniProtKB-KW"/>
</dbReference>
<comment type="caution">
    <text evidence="6">The sequence shown here is derived from an EMBL/GenBank/DDBJ whole genome shotgun (WGS) entry which is preliminary data.</text>
</comment>
<evidence type="ECO:0000313" key="7">
    <source>
        <dbReference type="Proteomes" id="UP000293398"/>
    </source>
</evidence>
<evidence type="ECO:0000259" key="4">
    <source>
        <dbReference type="PROSITE" id="PS50404"/>
    </source>
</evidence>
<protein>
    <submittedName>
        <fullName evidence="6">Glutathione S-transferase</fullName>
    </submittedName>
</protein>
<dbReference type="Pfam" id="PF00043">
    <property type="entry name" value="GST_C"/>
    <property type="match status" value="1"/>
</dbReference>
<organism evidence="6 7">
    <name type="scientific">Advenella incenata</name>
    <dbReference type="NCBI Taxonomy" id="267800"/>
    <lineage>
        <taxon>Bacteria</taxon>
        <taxon>Pseudomonadati</taxon>
        <taxon>Pseudomonadota</taxon>
        <taxon>Betaproteobacteria</taxon>
        <taxon>Burkholderiales</taxon>
        <taxon>Alcaligenaceae</taxon>
    </lineage>
</organism>
<feature type="domain" description="GST N-terminal" evidence="4">
    <location>
        <begin position="1"/>
        <end position="81"/>
    </location>
</feature>
<dbReference type="SUPFAM" id="SSF52833">
    <property type="entry name" value="Thioredoxin-like"/>
    <property type="match status" value="1"/>
</dbReference>
<dbReference type="PANTHER" id="PTHR44051">
    <property type="entry name" value="GLUTATHIONE S-TRANSFERASE-RELATED"/>
    <property type="match status" value="1"/>
</dbReference>
<dbReference type="InterPro" id="IPR040079">
    <property type="entry name" value="Glutathione_S-Trfase"/>
</dbReference>
<dbReference type="PROSITE" id="PS50405">
    <property type="entry name" value="GST_CTER"/>
    <property type="match status" value="1"/>
</dbReference>
<keyword evidence="7" id="KW-1185">Reference proteome</keyword>
<evidence type="ECO:0000256" key="1">
    <source>
        <dbReference type="ARBA" id="ARBA00007409"/>
    </source>
</evidence>
<evidence type="ECO:0000256" key="2">
    <source>
        <dbReference type="ARBA" id="ARBA00022679"/>
    </source>
</evidence>
<reference evidence="6 7" key="1">
    <citation type="submission" date="2019-02" db="EMBL/GenBank/DDBJ databases">
        <title>Genomic Encyclopedia of Type Strains, Phase IV (KMG-IV): sequencing the most valuable type-strain genomes for metagenomic binning, comparative biology and taxonomic classification.</title>
        <authorList>
            <person name="Goeker M."/>
        </authorList>
    </citation>
    <scope>NUCLEOTIDE SEQUENCE [LARGE SCALE GENOMIC DNA]</scope>
    <source>
        <strain evidence="6 7">DSM 23814</strain>
    </source>
</reference>
<dbReference type="SFLD" id="SFLDG00358">
    <property type="entry name" value="Main_(cytGST)"/>
    <property type="match status" value="1"/>
</dbReference>
<accession>A0A4Q7V8H2</accession>
<evidence type="ECO:0000259" key="5">
    <source>
        <dbReference type="PROSITE" id="PS50405"/>
    </source>
</evidence>
<dbReference type="InterPro" id="IPR010987">
    <property type="entry name" value="Glutathione-S-Trfase_C-like"/>
</dbReference>
<feature type="domain" description="GST C-terminal" evidence="5">
    <location>
        <begin position="87"/>
        <end position="205"/>
    </location>
</feature>
<dbReference type="Pfam" id="PF02798">
    <property type="entry name" value="GST_N"/>
    <property type="match status" value="1"/>
</dbReference>
<dbReference type="SUPFAM" id="SSF47616">
    <property type="entry name" value="GST C-terminal domain-like"/>
    <property type="match status" value="1"/>
</dbReference>
<keyword evidence="2 6" id="KW-0808">Transferase</keyword>
<dbReference type="CDD" id="cd03056">
    <property type="entry name" value="GST_N_4"/>
    <property type="match status" value="1"/>
</dbReference>
<dbReference type="InterPro" id="IPR004046">
    <property type="entry name" value="GST_C"/>
</dbReference>
<dbReference type="PROSITE" id="PS50404">
    <property type="entry name" value="GST_NTER"/>
    <property type="match status" value="1"/>
</dbReference>
<dbReference type="OrthoDB" id="9797500at2"/>
<comment type="similarity">
    <text evidence="1 3">Belongs to the GST superfamily.</text>
</comment>
<dbReference type="FunFam" id="3.40.30.10:FF:000039">
    <property type="entry name" value="Glutathione S-transferase domain"/>
    <property type="match status" value="1"/>
</dbReference>
<dbReference type="SFLD" id="SFLDS00019">
    <property type="entry name" value="Glutathione_Transferase_(cytos"/>
    <property type="match status" value="1"/>
</dbReference>
<dbReference type="InterPro" id="IPR036249">
    <property type="entry name" value="Thioredoxin-like_sf"/>
</dbReference>
<proteinExistence type="inferred from homology"/>
<dbReference type="Proteomes" id="UP000293398">
    <property type="component" value="Unassembled WGS sequence"/>
</dbReference>
<dbReference type="Gene3D" id="3.40.30.10">
    <property type="entry name" value="Glutaredoxin"/>
    <property type="match status" value="1"/>
</dbReference>
<dbReference type="PANTHER" id="PTHR44051:SF2">
    <property type="entry name" value="HYPOTHETICAL GLUTATHIONE S-TRANSFERASE LIKE PROTEIN"/>
    <property type="match status" value="1"/>
</dbReference>
<dbReference type="CDD" id="cd03206">
    <property type="entry name" value="GST_C_7"/>
    <property type="match status" value="1"/>
</dbReference>
<evidence type="ECO:0000313" key="6">
    <source>
        <dbReference type="EMBL" id="RZT92174.1"/>
    </source>
</evidence>
<gene>
    <name evidence="6" type="ORF">EV681_4083</name>
</gene>
<dbReference type="InterPro" id="IPR004045">
    <property type="entry name" value="Glutathione_S-Trfase_N"/>
</dbReference>
<dbReference type="AlphaFoldDB" id="A0A4Q7V8H2"/>
<dbReference type="InterPro" id="IPR036282">
    <property type="entry name" value="Glutathione-S-Trfase_C_sf"/>
</dbReference>
<dbReference type="RefSeq" id="WP_130304935.1">
    <property type="nucleotide sequence ID" value="NZ_SHKO01000004.1"/>
</dbReference>
<name>A0A4Q7V8H2_9BURK</name>
<dbReference type="EMBL" id="SHKO01000004">
    <property type="protein sequence ID" value="RZT92174.1"/>
    <property type="molecule type" value="Genomic_DNA"/>
</dbReference>
<sequence length="205" mass="22643">MITLYDLAASGNCHKVRLLLSLLEVPYHNCPVNVIDGEHKSAQFLQMNLFGQVPVLVDGDVVLRDSQAILVYLAKQYGDQGWLAADDSNAMGQIMAWLSTAANEVARGPNDLRLHYKFGRQLDIVAARQITERLYGIVEQQLQASGWLVGDHITIADIAVYPYIALSPEGQVSLEPYPALRQWVGRIQALPGYVGMPGMYCSAEK</sequence>
<dbReference type="Gene3D" id="1.20.1050.10">
    <property type="match status" value="1"/>
</dbReference>
<evidence type="ECO:0000256" key="3">
    <source>
        <dbReference type="RuleBase" id="RU003494"/>
    </source>
</evidence>